<gene>
    <name evidence="2" type="ORF">FP2506_01975</name>
</gene>
<proteinExistence type="predicted"/>
<comment type="caution">
    <text evidence="2">The sequence shown here is derived from an EMBL/GenBank/DDBJ whole genome shotgun (WGS) entry which is preliminary data.</text>
</comment>
<dbReference type="EMBL" id="AATP01000010">
    <property type="protein sequence ID" value="EAU39970.1"/>
    <property type="molecule type" value="Genomic_DNA"/>
</dbReference>
<evidence type="ECO:0000313" key="3">
    <source>
        <dbReference type="Proteomes" id="UP000004310"/>
    </source>
</evidence>
<dbReference type="Proteomes" id="UP000004310">
    <property type="component" value="Unassembled WGS sequence"/>
</dbReference>
<keyword evidence="3" id="KW-1185">Reference proteome</keyword>
<dbReference type="HOGENOM" id="CLU_3184027_0_0_5"/>
<evidence type="ECO:0000256" key="1">
    <source>
        <dbReference type="SAM" id="MobiDB-lite"/>
    </source>
</evidence>
<name>Q0FYM5_9HYPH</name>
<evidence type="ECO:0000313" key="2">
    <source>
        <dbReference type="EMBL" id="EAU39970.1"/>
    </source>
</evidence>
<protein>
    <submittedName>
        <fullName evidence="2">Uncharacterized protein</fullName>
    </submittedName>
</protein>
<accession>Q0FYM5</accession>
<feature type="region of interest" description="Disordered" evidence="1">
    <location>
        <begin position="1"/>
        <end position="46"/>
    </location>
</feature>
<sequence>MQLSKSMRNHFLEQHTGPWRHQGYIQRPDTRPIEDPPESSKTLLAE</sequence>
<dbReference type="AlphaFoldDB" id="Q0FYM5"/>
<organism evidence="2 3">
    <name type="scientific">Fulvimarina pelagi HTCC2506</name>
    <dbReference type="NCBI Taxonomy" id="314231"/>
    <lineage>
        <taxon>Bacteria</taxon>
        <taxon>Pseudomonadati</taxon>
        <taxon>Pseudomonadota</taxon>
        <taxon>Alphaproteobacteria</taxon>
        <taxon>Hyphomicrobiales</taxon>
        <taxon>Aurantimonadaceae</taxon>
        <taxon>Fulvimarina</taxon>
    </lineage>
</organism>
<reference evidence="2 3" key="1">
    <citation type="journal article" date="2010" name="J. Bacteriol.">
        <title>Genome sequence of Fulvimarina pelagi HTCC2506T, a Mn(II)-oxidizing alphaproteobacterium possessing an aerobic anoxygenic photosynthetic gene cluster and Xanthorhodopsin.</title>
        <authorList>
            <person name="Kang I."/>
            <person name="Oh H.M."/>
            <person name="Lim S.I."/>
            <person name="Ferriera S."/>
            <person name="Giovannoni S.J."/>
            <person name="Cho J.C."/>
        </authorList>
    </citation>
    <scope>NUCLEOTIDE SEQUENCE [LARGE SCALE GENOMIC DNA]</scope>
    <source>
        <strain evidence="2 3">HTCC2506</strain>
    </source>
</reference>